<dbReference type="GO" id="GO:0061630">
    <property type="term" value="F:ubiquitin protein ligase activity"/>
    <property type="evidence" value="ECO:0007669"/>
    <property type="project" value="TreeGrafter"/>
</dbReference>
<dbReference type="OrthoDB" id="8062037at2759"/>
<evidence type="ECO:0000256" key="5">
    <source>
        <dbReference type="SAM" id="MobiDB-lite"/>
    </source>
</evidence>
<dbReference type="AlphaFoldDB" id="A0A369IXW0"/>
<feature type="region of interest" description="Disordered" evidence="5">
    <location>
        <begin position="334"/>
        <end position="363"/>
    </location>
</feature>
<feature type="region of interest" description="Disordered" evidence="5">
    <location>
        <begin position="837"/>
        <end position="859"/>
    </location>
</feature>
<keyword evidence="1" id="KW-0479">Metal-binding</keyword>
<feature type="region of interest" description="Disordered" evidence="5">
    <location>
        <begin position="407"/>
        <end position="516"/>
    </location>
</feature>
<keyword evidence="8" id="KW-1185">Reference proteome</keyword>
<feature type="region of interest" description="Disordered" evidence="5">
    <location>
        <begin position="882"/>
        <end position="901"/>
    </location>
</feature>
<feature type="compositionally biased region" description="Gly residues" evidence="5">
    <location>
        <begin position="588"/>
        <end position="601"/>
    </location>
</feature>
<feature type="compositionally biased region" description="Acidic residues" evidence="5">
    <location>
        <begin position="76"/>
        <end position="91"/>
    </location>
</feature>
<feature type="compositionally biased region" description="Basic and acidic residues" evidence="5">
    <location>
        <begin position="951"/>
        <end position="972"/>
    </location>
</feature>
<feature type="region of interest" description="Disordered" evidence="5">
    <location>
        <begin position="938"/>
        <end position="973"/>
    </location>
</feature>
<feature type="region of interest" description="Disordered" evidence="5">
    <location>
        <begin position="786"/>
        <end position="814"/>
    </location>
</feature>
<protein>
    <recommendedName>
        <fullName evidence="6">RING-type domain-containing protein</fullName>
    </recommendedName>
</protein>
<dbReference type="GO" id="GO:0005737">
    <property type="term" value="C:cytoplasm"/>
    <property type="evidence" value="ECO:0007669"/>
    <property type="project" value="TreeGrafter"/>
</dbReference>
<dbReference type="GO" id="GO:0016567">
    <property type="term" value="P:protein ubiquitination"/>
    <property type="evidence" value="ECO:0007669"/>
    <property type="project" value="TreeGrafter"/>
</dbReference>
<evidence type="ECO:0000313" key="8">
    <source>
        <dbReference type="Proteomes" id="UP000076154"/>
    </source>
</evidence>
<feature type="compositionally biased region" description="Low complexity" evidence="5">
    <location>
        <begin position="697"/>
        <end position="711"/>
    </location>
</feature>
<feature type="region of interest" description="Disordered" evidence="5">
    <location>
        <begin position="643"/>
        <end position="733"/>
    </location>
</feature>
<evidence type="ECO:0000313" key="7">
    <source>
        <dbReference type="EMBL" id="RDB14621.1"/>
    </source>
</evidence>
<dbReference type="Pfam" id="PF13639">
    <property type="entry name" value="zf-RING_2"/>
    <property type="match status" value="1"/>
</dbReference>
<feature type="domain" description="RING-type" evidence="6">
    <location>
        <begin position="320"/>
        <end position="397"/>
    </location>
</feature>
<dbReference type="Proteomes" id="UP000076154">
    <property type="component" value="Unassembled WGS sequence"/>
</dbReference>
<feature type="compositionally biased region" description="Low complexity" evidence="5">
    <location>
        <begin position="482"/>
        <end position="516"/>
    </location>
</feature>
<feature type="compositionally biased region" description="Low complexity" evidence="5">
    <location>
        <begin position="24"/>
        <end position="38"/>
    </location>
</feature>
<feature type="compositionally biased region" description="Acidic residues" evidence="5">
    <location>
        <begin position="52"/>
        <end position="67"/>
    </location>
</feature>
<dbReference type="InterPro" id="IPR013083">
    <property type="entry name" value="Znf_RING/FYVE/PHD"/>
</dbReference>
<dbReference type="GO" id="GO:0008270">
    <property type="term" value="F:zinc ion binding"/>
    <property type="evidence" value="ECO:0007669"/>
    <property type="project" value="UniProtKB-KW"/>
</dbReference>
<feature type="compositionally biased region" description="Low complexity" evidence="5">
    <location>
        <begin position="837"/>
        <end position="850"/>
    </location>
</feature>
<feature type="compositionally biased region" description="Low complexity" evidence="5">
    <location>
        <begin position="786"/>
        <end position="810"/>
    </location>
</feature>
<dbReference type="SUPFAM" id="SSF57850">
    <property type="entry name" value="RING/U-box"/>
    <property type="match status" value="1"/>
</dbReference>
<gene>
    <name evidence="7" type="ORF">Hypma_016441</name>
</gene>
<dbReference type="STRING" id="39966.A0A369IXW0"/>
<dbReference type="InParanoid" id="A0A369IXW0"/>
<dbReference type="PANTHER" id="PTHR15710:SF243">
    <property type="entry name" value="E3 UBIQUITIN-PROTEIN LIGASE PRAJA-2 ISOFORM X1"/>
    <property type="match status" value="1"/>
</dbReference>
<dbReference type="InterPro" id="IPR001841">
    <property type="entry name" value="Znf_RING"/>
</dbReference>
<keyword evidence="3" id="KW-0862">Zinc</keyword>
<feature type="region of interest" description="Disordered" evidence="5">
    <location>
        <begin position="1"/>
        <end position="174"/>
    </location>
</feature>
<keyword evidence="2 4" id="KW-0863">Zinc-finger</keyword>
<organism evidence="7 8">
    <name type="scientific">Hypsizygus marmoreus</name>
    <name type="common">White beech mushroom</name>
    <name type="synonym">Agaricus marmoreus</name>
    <dbReference type="NCBI Taxonomy" id="39966"/>
    <lineage>
        <taxon>Eukaryota</taxon>
        <taxon>Fungi</taxon>
        <taxon>Dikarya</taxon>
        <taxon>Basidiomycota</taxon>
        <taxon>Agaricomycotina</taxon>
        <taxon>Agaricomycetes</taxon>
        <taxon>Agaricomycetidae</taxon>
        <taxon>Agaricales</taxon>
        <taxon>Tricholomatineae</taxon>
        <taxon>Lyophyllaceae</taxon>
        <taxon>Hypsizygus</taxon>
    </lineage>
</organism>
<accession>A0A369IXW0</accession>
<name>A0A369IXW0_HYPMA</name>
<dbReference type="PROSITE" id="PS50089">
    <property type="entry name" value="ZF_RING_2"/>
    <property type="match status" value="1"/>
</dbReference>
<feature type="compositionally biased region" description="Low complexity" evidence="5">
    <location>
        <begin position="350"/>
        <end position="360"/>
    </location>
</feature>
<dbReference type="PANTHER" id="PTHR15710">
    <property type="entry name" value="E3 UBIQUITIN-PROTEIN LIGASE PRAJA"/>
    <property type="match status" value="1"/>
</dbReference>
<evidence type="ECO:0000256" key="3">
    <source>
        <dbReference type="ARBA" id="ARBA00022833"/>
    </source>
</evidence>
<feature type="compositionally biased region" description="Low complexity" evidence="5">
    <location>
        <begin position="419"/>
        <end position="447"/>
    </location>
</feature>
<proteinExistence type="predicted"/>
<evidence type="ECO:0000256" key="2">
    <source>
        <dbReference type="ARBA" id="ARBA00022771"/>
    </source>
</evidence>
<comment type="caution">
    <text evidence="7">The sequence shown here is derived from an EMBL/GenBank/DDBJ whole genome shotgun (WGS) entry which is preliminary data.</text>
</comment>
<sequence>MPPHPEQSDDMNDDMPALEPIVPTTTSTTGETSQSSVSPAAVPIGDVPMDAVDPEEEVDDDDNDDDMPALQSVSDSSDEDSDSDRDADEVEMQAVQDDHDPAWTDEDIEMPGLEPIGTSTPRGANRRARVDDDEDDERDRRHPSQRVGNPIDDQNRTPIPNSNPIPPTPQQLPPLPPLLNGGPRIRATINIPTFLRGPDPFGQNTNAAGNPNAVPPMFGGGFAITIDLNGTPVLHQHGPGLAAPQTPGGENFGNFRDFLGLFGQAFGLGMETEQEDPERAKRLVDALEVVPEGLVRRLEHVGDCGGQEGEGGGSGGDIGCAICWDKLLDGEGEGWVVDTKTDGDAQEGEASSSSRGSSPAAPTPPKIVSLPCAHVFHASCLIPWFSRPRQTTCPTCRFNIDPENLTYVRRRPPPPAAPANPQTGPAAAAAPPTAPTMNAAAAPVPANVSADPGPPTAPASEAGEEHPDPPLAGIEPPPAPTPAANTNPDQPDITATNPDATANPNPNPTPANAQAPATGFLTIGFDLFFGGPQGPMPGMGMGPPGGMGENMNDQGMEGIDEMEEDAMMQALQEDEEQMGRAWDEWLAGGGGQGAAGAGAGPQGQPPVQGQGQPFFGTAPGGGMQFAAGSGRTVDEAIASIFARQNGTGPPTGPAPAPGAAPTAANVDTAGNGNAPPQPPQFQDFLAALFGPGGMPRNTAPPAGGATANATPAPNPNPNPNPNATTPPTPTTNNALPTFANMFPPGFLGAGPAPPAAGNVNHPATTPPTTTTNALPTIANLFPTGLPGAGPAPAAGNANANTNPAPANANGPAPPLPPLPQLGAPPDFARLFAGFPGRFPGTGPAPAATAGAPPPQPQAPQFHTHAHPVPLNPFTFGNMGPRPPRPPREKKAWTLPPAPGPTLRQRIEKKEREAGLRCYDVSCGVGPSDEEPFAALGEAQKRQLSIQAPTRRSLEHGEEEGEHGHEEGEERRSVCPHTFHPSCLVSAARVALMGEDAVVVDGVVEVACSVCRGVGNVAKGDWDEGVQALT</sequence>
<dbReference type="SMART" id="SM00184">
    <property type="entry name" value="RING"/>
    <property type="match status" value="1"/>
</dbReference>
<feature type="compositionally biased region" description="Pro residues" evidence="5">
    <location>
        <begin position="161"/>
        <end position="174"/>
    </location>
</feature>
<reference evidence="7" key="1">
    <citation type="submission" date="2018-04" db="EMBL/GenBank/DDBJ databases">
        <title>Whole genome sequencing of Hypsizygus marmoreus.</title>
        <authorList>
            <person name="Choi I.-G."/>
            <person name="Min B."/>
            <person name="Kim J.-G."/>
            <person name="Kim S."/>
            <person name="Oh Y.-L."/>
            <person name="Kong W.-S."/>
            <person name="Park H."/>
            <person name="Jeong J."/>
            <person name="Song E.-S."/>
        </authorList>
    </citation>
    <scope>NUCLEOTIDE SEQUENCE [LARGE SCALE GENOMIC DNA]</scope>
    <source>
        <strain evidence="7">51987-8</strain>
    </source>
</reference>
<evidence type="ECO:0000256" key="4">
    <source>
        <dbReference type="PROSITE-ProRule" id="PRU00175"/>
    </source>
</evidence>
<dbReference type="Gene3D" id="3.30.40.10">
    <property type="entry name" value="Zinc/RING finger domain, C3HC4 (zinc finger)"/>
    <property type="match status" value="1"/>
</dbReference>
<feature type="compositionally biased region" description="Pro residues" evidence="5">
    <location>
        <begin position="712"/>
        <end position="729"/>
    </location>
</feature>
<dbReference type="EMBL" id="LUEZ02000096">
    <property type="protein sequence ID" value="RDB14621.1"/>
    <property type="molecule type" value="Genomic_DNA"/>
</dbReference>
<evidence type="ECO:0000259" key="6">
    <source>
        <dbReference type="PROSITE" id="PS50089"/>
    </source>
</evidence>
<evidence type="ECO:0000256" key="1">
    <source>
        <dbReference type="ARBA" id="ARBA00022723"/>
    </source>
</evidence>
<feature type="region of interest" description="Disordered" evidence="5">
    <location>
        <begin position="588"/>
        <end position="630"/>
    </location>
</feature>